<keyword evidence="3" id="KW-1185">Reference proteome</keyword>
<evidence type="ECO:0000313" key="3">
    <source>
        <dbReference type="Proteomes" id="UP000005408"/>
    </source>
</evidence>
<dbReference type="Proteomes" id="UP000005408">
    <property type="component" value="Unassembled WGS sequence"/>
</dbReference>
<evidence type="ECO:0000256" key="1">
    <source>
        <dbReference type="SAM" id="Phobius"/>
    </source>
</evidence>
<name>A0A8W8JBH0_MAGGI</name>
<keyword evidence="1" id="KW-1133">Transmembrane helix</keyword>
<evidence type="ECO:0000313" key="2">
    <source>
        <dbReference type="EnsemblMetazoa" id="G18321.1:cds"/>
    </source>
</evidence>
<accession>A0A8W8JBH0</accession>
<protein>
    <submittedName>
        <fullName evidence="2">Uncharacterized protein</fullName>
    </submittedName>
</protein>
<dbReference type="EnsemblMetazoa" id="G18321.1">
    <property type="protein sequence ID" value="G18321.1:cds"/>
    <property type="gene ID" value="G18321"/>
</dbReference>
<keyword evidence="1" id="KW-0472">Membrane</keyword>
<organism evidence="2 3">
    <name type="scientific">Magallana gigas</name>
    <name type="common">Pacific oyster</name>
    <name type="synonym">Crassostrea gigas</name>
    <dbReference type="NCBI Taxonomy" id="29159"/>
    <lineage>
        <taxon>Eukaryota</taxon>
        <taxon>Metazoa</taxon>
        <taxon>Spiralia</taxon>
        <taxon>Lophotrochozoa</taxon>
        <taxon>Mollusca</taxon>
        <taxon>Bivalvia</taxon>
        <taxon>Autobranchia</taxon>
        <taxon>Pteriomorphia</taxon>
        <taxon>Ostreida</taxon>
        <taxon>Ostreoidea</taxon>
        <taxon>Ostreidae</taxon>
        <taxon>Magallana</taxon>
    </lineage>
</organism>
<reference evidence="2" key="1">
    <citation type="submission" date="2022-08" db="UniProtKB">
        <authorList>
            <consortium name="EnsemblMetazoa"/>
        </authorList>
    </citation>
    <scope>IDENTIFICATION</scope>
    <source>
        <strain evidence="2">05x7-T-G4-1.051#20</strain>
    </source>
</reference>
<keyword evidence="1" id="KW-0812">Transmembrane</keyword>
<dbReference type="AlphaFoldDB" id="A0A8W8JBH0"/>
<sequence length="188" mass="20425">MAERLRTPVSEIYSDMLAATTTVSEVPPPPVWTSRRGILSLKKRQTMTSQNTRLKSTTGNPTTMAEATLIKIRSTADEIANPTEIAKTTVPFFRQAKKCDINEGAIMALSIIAGVSFIANGMLSILLFRSFKQRSGENDTTPFNTIEATCTNASKEDQTEMYSGLQFSDDSSAYQTLAGGNDVPNANS</sequence>
<proteinExistence type="predicted"/>
<feature type="transmembrane region" description="Helical" evidence="1">
    <location>
        <begin position="105"/>
        <end position="128"/>
    </location>
</feature>